<protein>
    <recommendedName>
        <fullName evidence="3 6">Beta-lactamase</fullName>
        <ecNumber evidence="2 6">3.5.2.6</ecNumber>
    </recommendedName>
</protein>
<dbReference type="NCBIfam" id="NF033103">
    <property type="entry name" value="bla_class_A"/>
    <property type="match status" value="1"/>
</dbReference>
<dbReference type="RefSeq" id="WP_083030577.1">
    <property type="nucleotide sequence ID" value="NZ_AP022618.1"/>
</dbReference>
<accession>A0A1X0DEG1</accession>
<sequence length="302" mass="31642">MTTSRRAVLTGVLAGIGGAVLACTPSRPDSPGSDAGAADRATAELGALERRFGGKLGLFALDTANGSTVSHRGDERFLMCSTVKTFIAATVLHRRLTEAGLLDRTIHYTPADILEWAPVTATHLYDGMTVAQLCEAMITQSDNTAANLLIATLGGPAVTQEFVRTLGDNISRMDRNETALNYPDGDKDTSTPAQLVSTLTRVALDDGLDPHGRELLTGWLKANTTGGETIRAGVPARWTVGDKTGSGFAGQANDIAVLWPPDRAPIVIAALTAPDDRASDQGKPTIAEATRIALRALGTEPA</sequence>
<dbReference type="PRINTS" id="PR00118">
    <property type="entry name" value="BLACTAMASEA"/>
</dbReference>
<dbReference type="InterPro" id="IPR000871">
    <property type="entry name" value="Beta-lactam_class-A"/>
</dbReference>
<dbReference type="SUPFAM" id="SSF56601">
    <property type="entry name" value="beta-lactamase/transpeptidase-like"/>
    <property type="match status" value="1"/>
</dbReference>
<dbReference type="Pfam" id="PF13354">
    <property type="entry name" value="Beta-lactamase2"/>
    <property type="match status" value="1"/>
</dbReference>
<evidence type="ECO:0000256" key="2">
    <source>
        <dbReference type="ARBA" id="ARBA00012865"/>
    </source>
</evidence>
<dbReference type="InterPro" id="IPR012338">
    <property type="entry name" value="Beta-lactam/transpept-like"/>
</dbReference>
<dbReference type="PANTHER" id="PTHR35333:SF3">
    <property type="entry name" value="BETA-LACTAMASE-TYPE TRANSPEPTIDASE FOLD CONTAINING PROTEIN"/>
    <property type="match status" value="1"/>
</dbReference>
<keyword evidence="8" id="KW-1185">Reference proteome</keyword>
<keyword evidence="5 6" id="KW-0046">Antibiotic resistance</keyword>
<organism evidence="7 8">
    <name type="scientific">Mycolicibacterium insubricum</name>
    <dbReference type="NCBI Taxonomy" id="444597"/>
    <lineage>
        <taxon>Bacteria</taxon>
        <taxon>Bacillati</taxon>
        <taxon>Actinomycetota</taxon>
        <taxon>Actinomycetes</taxon>
        <taxon>Mycobacteriales</taxon>
        <taxon>Mycobacteriaceae</taxon>
        <taxon>Mycolicibacterium</taxon>
    </lineage>
</organism>
<dbReference type="GO" id="GO:0008800">
    <property type="term" value="F:beta-lactamase activity"/>
    <property type="evidence" value="ECO:0007669"/>
    <property type="project" value="UniProtKB-UniRule"/>
</dbReference>
<dbReference type="InterPro" id="IPR023650">
    <property type="entry name" value="Beta-lactam_class-A_AS"/>
</dbReference>
<comment type="similarity">
    <text evidence="1 6">Belongs to the class-A beta-lactamase family.</text>
</comment>
<dbReference type="Proteomes" id="UP000192801">
    <property type="component" value="Unassembled WGS sequence"/>
</dbReference>
<dbReference type="PANTHER" id="PTHR35333">
    <property type="entry name" value="BETA-LACTAMASE"/>
    <property type="match status" value="1"/>
</dbReference>
<dbReference type="GO" id="GO:0030655">
    <property type="term" value="P:beta-lactam antibiotic catabolic process"/>
    <property type="evidence" value="ECO:0007669"/>
    <property type="project" value="InterPro"/>
</dbReference>
<evidence type="ECO:0000313" key="8">
    <source>
        <dbReference type="Proteomes" id="UP000192801"/>
    </source>
</evidence>
<dbReference type="STRING" id="444597.BST26_09735"/>
<keyword evidence="4 6" id="KW-0378">Hydrolase</keyword>
<dbReference type="PROSITE" id="PS51318">
    <property type="entry name" value="TAT"/>
    <property type="match status" value="1"/>
</dbReference>
<gene>
    <name evidence="7" type="ORF">BST26_09735</name>
</gene>
<reference evidence="7 8" key="1">
    <citation type="submission" date="2016-12" db="EMBL/GenBank/DDBJ databases">
        <title>The new phylogeny of genus Mycobacterium.</title>
        <authorList>
            <person name="Tortoli E."/>
            <person name="Trovato A."/>
            <person name="Cirillo D.M."/>
        </authorList>
    </citation>
    <scope>NUCLEOTIDE SEQUENCE [LARGE SCALE GENOMIC DNA]</scope>
    <source>
        <strain evidence="7 8">DSM 45130</strain>
    </source>
</reference>
<dbReference type="PROSITE" id="PS51257">
    <property type="entry name" value="PROKAR_LIPOPROTEIN"/>
    <property type="match status" value="1"/>
</dbReference>
<name>A0A1X0DEG1_9MYCO</name>
<evidence type="ECO:0000256" key="4">
    <source>
        <dbReference type="ARBA" id="ARBA00022801"/>
    </source>
</evidence>
<dbReference type="Gene3D" id="3.40.710.10">
    <property type="entry name" value="DD-peptidase/beta-lactamase superfamily"/>
    <property type="match status" value="1"/>
</dbReference>
<dbReference type="EC" id="3.5.2.6" evidence="2 6"/>
<dbReference type="InterPro" id="IPR006311">
    <property type="entry name" value="TAT_signal"/>
</dbReference>
<proteinExistence type="inferred from homology"/>
<evidence type="ECO:0000313" key="7">
    <source>
        <dbReference type="EMBL" id="ORA70786.1"/>
    </source>
</evidence>
<dbReference type="GO" id="GO:0046677">
    <property type="term" value="P:response to antibiotic"/>
    <property type="evidence" value="ECO:0007669"/>
    <property type="project" value="UniProtKB-UniRule"/>
</dbReference>
<evidence type="ECO:0000256" key="1">
    <source>
        <dbReference type="ARBA" id="ARBA00009009"/>
    </source>
</evidence>
<dbReference type="OrthoDB" id="9784149at2"/>
<evidence type="ECO:0000256" key="5">
    <source>
        <dbReference type="ARBA" id="ARBA00023251"/>
    </source>
</evidence>
<dbReference type="EMBL" id="MVHS01000018">
    <property type="protein sequence ID" value="ORA70786.1"/>
    <property type="molecule type" value="Genomic_DNA"/>
</dbReference>
<evidence type="ECO:0000256" key="6">
    <source>
        <dbReference type="RuleBase" id="RU361140"/>
    </source>
</evidence>
<comment type="catalytic activity">
    <reaction evidence="6">
        <text>a beta-lactam + H2O = a substituted beta-amino acid</text>
        <dbReference type="Rhea" id="RHEA:20401"/>
        <dbReference type="ChEBI" id="CHEBI:15377"/>
        <dbReference type="ChEBI" id="CHEBI:35627"/>
        <dbReference type="ChEBI" id="CHEBI:140347"/>
        <dbReference type="EC" id="3.5.2.6"/>
    </reaction>
</comment>
<evidence type="ECO:0000256" key="3">
    <source>
        <dbReference type="ARBA" id="ARBA00018879"/>
    </source>
</evidence>
<comment type="caution">
    <text evidence="7">The sequence shown here is derived from an EMBL/GenBank/DDBJ whole genome shotgun (WGS) entry which is preliminary data.</text>
</comment>
<dbReference type="AlphaFoldDB" id="A0A1X0DEG1"/>
<dbReference type="InterPro" id="IPR045155">
    <property type="entry name" value="Beta-lactam_cat"/>
</dbReference>
<dbReference type="PROSITE" id="PS00146">
    <property type="entry name" value="BETA_LACTAMASE_A"/>
    <property type="match status" value="1"/>
</dbReference>